<dbReference type="InterPro" id="IPR052706">
    <property type="entry name" value="Membrane-Transporter-like"/>
</dbReference>
<evidence type="ECO:0000313" key="4">
    <source>
        <dbReference type="EMBL" id="CAD9174598.1"/>
    </source>
</evidence>
<dbReference type="Gene3D" id="3.30.750.24">
    <property type="entry name" value="STAS domain"/>
    <property type="match status" value="1"/>
</dbReference>
<dbReference type="CDD" id="cd07042">
    <property type="entry name" value="STAS_SulP_like_sulfate_transporter"/>
    <property type="match status" value="1"/>
</dbReference>
<name>A0A7S1RS54_ALECA</name>
<feature type="region of interest" description="Disordered" evidence="1">
    <location>
        <begin position="164"/>
        <end position="190"/>
    </location>
</feature>
<reference evidence="4" key="1">
    <citation type="submission" date="2021-01" db="EMBL/GenBank/DDBJ databases">
        <authorList>
            <person name="Corre E."/>
            <person name="Pelletier E."/>
            <person name="Niang G."/>
            <person name="Scheremetjew M."/>
            <person name="Finn R."/>
            <person name="Kale V."/>
            <person name="Holt S."/>
            <person name="Cochrane G."/>
            <person name="Meng A."/>
            <person name="Brown T."/>
            <person name="Cohen L."/>
        </authorList>
    </citation>
    <scope>NUCLEOTIDE SEQUENCE</scope>
    <source>
        <strain evidence="4">OF101</strain>
    </source>
</reference>
<protein>
    <recommendedName>
        <fullName evidence="3">STAS domain-containing protein</fullName>
    </recommendedName>
</protein>
<evidence type="ECO:0000256" key="1">
    <source>
        <dbReference type="SAM" id="MobiDB-lite"/>
    </source>
</evidence>
<dbReference type="PANTHER" id="PTHR43310">
    <property type="entry name" value="SULFATE TRANSPORTER YBAR-RELATED"/>
    <property type="match status" value="1"/>
</dbReference>
<sequence length="190" mass="20503">MAQIPVAALVGLITLIAMNTFAWSSVVLILRINWIDATVVVLVTVVTVWEDLCVAVIIGLIINALGFSWNAATRVKIDQESKGSTRIFRLHGPLFFGSAMNFKMEVNPVLIEEPEVILDFSHGTVLDISGSNAIAETRSNLMDAGKTVVLRGLPAEVVSELPQDAKVDNSEYDHEKAAAPPLVPNGKLQA</sequence>
<dbReference type="AlphaFoldDB" id="A0A7S1RS54"/>
<gene>
    <name evidence="4" type="ORF">ACAT0790_LOCUS51367</name>
</gene>
<keyword evidence="2" id="KW-0472">Membrane</keyword>
<evidence type="ECO:0000259" key="3">
    <source>
        <dbReference type="PROSITE" id="PS50801"/>
    </source>
</evidence>
<feature type="transmembrane region" description="Helical" evidence="2">
    <location>
        <begin position="40"/>
        <end position="66"/>
    </location>
</feature>
<proteinExistence type="predicted"/>
<keyword evidence="2" id="KW-1133">Transmembrane helix</keyword>
<feature type="compositionally biased region" description="Basic and acidic residues" evidence="1">
    <location>
        <begin position="164"/>
        <end position="177"/>
    </location>
</feature>
<dbReference type="Pfam" id="PF01740">
    <property type="entry name" value="STAS"/>
    <property type="match status" value="1"/>
</dbReference>
<accession>A0A7S1RS54</accession>
<dbReference type="PANTHER" id="PTHR43310:SF1">
    <property type="entry name" value="SULFATE TRANSPORTER YBAR-RELATED"/>
    <property type="match status" value="1"/>
</dbReference>
<dbReference type="PROSITE" id="PS50801">
    <property type="entry name" value="STAS"/>
    <property type="match status" value="1"/>
</dbReference>
<dbReference type="InterPro" id="IPR002645">
    <property type="entry name" value="STAS_dom"/>
</dbReference>
<dbReference type="EMBL" id="HBGE01086229">
    <property type="protein sequence ID" value="CAD9174598.1"/>
    <property type="molecule type" value="Transcribed_RNA"/>
</dbReference>
<dbReference type="InterPro" id="IPR036513">
    <property type="entry name" value="STAS_dom_sf"/>
</dbReference>
<organism evidence="4">
    <name type="scientific">Alexandrium catenella</name>
    <name type="common">Red tide dinoflagellate</name>
    <name type="synonym">Gonyaulax catenella</name>
    <dbReference type="NCBI Taxonomy" id="2925"/>
    <lineage>
        <taxon>Eukaryota</taxon>
        <taxon>Sar</taxon>
        <taxon>Alveolata</taxon>
        <taxon>Dinophyceae</taxon>
        <taxon>Gonyaulacales</taxon>
        <taxon>Pyrocystaceae</taxon>
        <taxon>Alexandrium</taxon>
    </lineage>
</organism>
<keyword evidence="2" id="KW-0812">Transmembrane</keyword>
<dbReference type="SUPFAM" id="SSF52091">
    <property type="entry name" value="SpoIIaa-like"/>
    <property type="match status" value="1"/>
</dbReference>
<evidence type="ECO:0000256" key="2">
    <source>
        <dbReference type="SAM" id="Phobius"/>
    </source>
</evidence>
<feature type="domain" description="STAS" evidence="3">
    <location>
        <begin position="75"/>
        <end position="161"/>
    </location>
</feature>